<dbReference type="AlphaFoldDB" id="A0A1E5V788"/>
<feature type="compositionally biased region" description="Low complexity" evidence="4">
    <location>
        <begin position="278"/>
        <end position="296"/>
    </location>
</feature>
<comment type="caution">
    <text evidence="3">Lacks conserved residue(s) required for the propagation of feature annotation.</text>
</comment>
<dbReference type="InterPro" id="IPR005202">
    <property type="entry name" value="TF_GRAS"/>
</dbReference>
<dbReference type="Proteomes" id="UP000095767">
    <property type="component" value="Unassembled WGS sequence"/>
</dbReference>
<dbReference type="STRING" id="888268.A0A1E5V788"/>
<feature type="region of interest" description="VHIID" evidence="3">
    <location>
        <begin position="108"/>
        <end position="173"/>
    </location>
</feature>
<accession>A0A1E5V788</accession>
<name>A0A1E5V788_9POAL</name>
<dbReference type="OrthoDB" id="636435at2759"/>
<feature type="compositionally biased region" description="Low complexity" evidence="4">
    <location>
        <begin position="309"/>
        <end position="324"/>
    </location>
</feature>
<evidence type="ECO:0000313" key="5">
    <source>
        <dbReference type="EMBL" id="OEL20978.1"/>
    </source>
</evidence>
<protein>
    <submittedName>
        <fullName evidence="5">Scarecrow-like protein 3</fullName>
    </submittedName>
</protein>
<feature type="region of interest" description="SAW" evidence="3">
    <location>
        <begin position="314"/>
        <end position="324"/>
    </location>
</feature>
<evidence type="ECO:0000256" key="4">
    <source>
        <dbReference type="SAM" id="MobiDB-lite"/>
    </source>
</evidence>
<comment type="similarity">
    <text evidence="3">Belongs to the GRAS family.</text>
</comment>
<comment type="caution">
    <text evidence="5">The sequence shown here is derived from an EMBL/GenBank/DDBJ whole genome shotgun (WGS) entry which is preliminary data.</text>
</comment>
<feature type="region of interest" description="Disordered" evidence="4">
    <location>
        <begin position="260"/>
        <end position="324"/>
    </location>
</feature>
<dbReference type="PANTHER" id="PTHR31636">
    <property type="entry name" value="OSJNBA0084A10.13 PROTEIN-RELATED"/>
    <property type="match status" value="1"/>
</dbReference>
<dbReference type="PROSITE" id="PS50985">
    <property type="entry name" value="GRAS"/>
    <property type="match status" value="1"/>
</dbReference>
<evidence type="ECO:0000313" key="6">
    <source>
        <dbReference type="Proteomes" id="UP000095767"/>
    </source>
</evidence>
<keyword evidence="2" id="KW-0804">Transcription</keyword>
<evidence type="ECO:0000256" key="1">
    <source>
        <dbReference type="ARBA" id="ARBA00023015"/>
    </source>
</evidence>
<gene>
    <name evidence="5" type="ORF">BAE44_0018004</name>
</gene>
<evidence type="ECO:0000256" key="3">
    <source>
        <dbReference type="PROSITE-ProRule" id="PRU01191"/>
    </source>
</evidence>
<proteinExistence type="inferred from homology"/>
<feature type="short sequence motif" description="VHIID" evidence="3">
    <location>
        <begin position="139"/>
        <end position="143"/>
    </location>
</feature>
<reference evidence="5 6" key="1">
    <citation type="submission" date="2016-09" db="EMBL/GenBank/DDBJ databases">
        <title>The draft genome of Dichanthelium oligosanthes: A C3 panicoid grass species.</title>
        <authorList>
            <person name="Studer A.J."/>
            <person name="Schnable J.C."/>
            <person name="Brutnell T.P."/>
        </authorList>
    </citation>
    <scope>NUCLEOTIDE SEQUENCE [LARGE SCALE GENOMIC DNA]</scope>
    <source>
        <strain evidence="6">cv. Kellogg 1175</strain>
        <tissue evidence="5">Leaf</tissue>
    </source>
</reference>
<dbReference type="Pfam" id="PF03514">
    <property type="entry name" value="GRAS"/>
    <property type="match status" value="1"/>
</dbReference>
<dbReference type="EMBL" id="LWDX02049054">
    <property type="protein sequence ID" value="OEL20978.1"/>
    <property type="molecule type" value="Genomic_DNA"/>
</dbReference>
<sequence>MPSLPVAAPAILLGSQQLDNSRVSAFPVKAVIQHYVAAQEAGNIVTVNADLMFMKWLASPTGDPRQRVAFAFAEALGRRALQTLPGLSWGLQLQLAQQPAPAYTDAARRCFDALCPFLRGAASAANHTLVIAMKTGKHVHIVDLGGASPNQWLDLLRLFAARPEGAPSLRLTVMSEQGEFLALPGCSPQEAVRLHVPFIFNRVRCHIDRYFATVIASFGIDHRGGEALVITSTLQLHRLIADECTIVLRTSCRSVYRRPHSWTASDNKGGQAPPRPLRPVAEADAADGAGGQPQRRQPLEPRQQRLRLLRGPVQRPGGRWWRAA</sequence>
<keyword evidence="6" id="KW-1185">Reference proteome</keyword>
<organism evidence="5 6">
    <name type="scientific">Dichanthelium oligosanthes</name>
    <dbReference type="NCBI Taxonomy" id="888268"/>
    <lineage>
        <taxon>Eukaryota</taxon>
        <taxon>Viridiplantae</taxon>
        <taxon>Streptophyta</taxon>
        <taxon>Embryophyta</taxon>
        <taxon>Tracheophyta</taxon>
        <taxon>Spermatophyta</taxon>
        <taxon>Magnoliopsida</taxon>
        <taxon>Liliopsida</taxon>
        <taxon>Poales</taxon>
        <taxon>Poaceae</taxon>
        <taxon>PACMAD clade</taxon>
        <taxon>Panicoideae</taxon>
        <taxon>Panicodae</taxon>
        <taxon>Paniceae</taxon>
        <taxon>Dichantheliinae</taxon>
        <taxon>Dichanthelium</taxon>
    </lineage>
</organism>
<evidence type="ECO:0000256" key="2">
    <source>
        <dbReference type="ARBA" id="ARBA00023163"/>
    </source>
</evidence>
<keyword evidence="1" id="KW-0805">Transcription regulation</keyword>